<name>A0A9Q3S1M6_9SPHN</name>
<dbReference type="GO" id="GO:0016301">
    <property type="term" value="F:kinase activity"/>
    <property type="evidence" value="ECO:0007669"/>
    <property type="project" value="InterPro"/>
</dbReference>
<gene>
    <name evidence="2" type="ORF">KUV31_08235</name>
</gene>
<feature type="domain" description="DAGKc" evidence="1">
    <location>
        <begin position="1"/>
        <end position="122"/>
    </location>
</feature>
<dbReference type="Proteomes" id="UP000824927">
    <property type="component" value="Unassembled WGS sequence"/>
</dbReference>
<organism evidence="2 3">
    <name type="scientific">Qipengyuania aquimaris</name>
    <dbReference type="NCBI Taxonomy" id="255984"/>
    <lineage>
        <taxon>Bacteria</taxon>
        <taxon>Pseudomonadati</taxon>
        <taxon>Pseudomonadota</taxon>
        <taxon>Alphaproteobacteria</taxon>
        <taxon>Sphingomonadales</taxon>
        <taxon>Erythrobacteraceae</taxon>
        <taxon>Qipengyuania</taxon>
    </lineage>
</organism>
<sequence>MTAVDLVYNPVSGSFSQAHCNALRDALEGEGFAVTMMPTTAEGAQLSGTAELVCVHGGDGTLRDTVQALGEDAGSVALAVAPSGTINLVARELGYARKPAEFARQVAKGWAKGRDEWVEAPLYRLGDMPIVSCLSIGPDSHAVARVSGKLKKRIGRYAYVVAMVQQMRDWPRSPMTVRGELVGGESFECEAEAVIVSGAALYAGPFQLSPEAKLSSDAVELITLERSTRFGTMLLSLAAMLRLPVDRFANAEIRTCRRIEFDLCVTPVQVDGDHMPDCAYAIAPAGLSLRYVV</sequence>
<accession>A0A9Q3S1M6</accession>
<evidence type="ECO:0000313" key="3">
    <source>
        <dbReference type="Proteomes" id="UP000824927"/>
    </source>
</evidence>
<reference evidence="2" key="1">
    <citation type="submission" date="2021-06" db="EMBL/GenBank/DDBJ databases">
        <title>50 bacteria genomes isolated from Dapeng, Shenzhen, China.</title>
        <authorList>
            <person name="Zheng W."/>
            <person name="Yu S."/>
            <person name="Huang Y."/>
        </authorList>
    </citation>
    <scope>NUCLEOTIDE SEQUENCE</scope>
    <source>
        <strain evidence="2">DP4N28-2</strain>
    </source>
</reference>
<dbReference type="InterPro" id="IPR016064">
    <property type="entry name" value="NAD/diacylglycerol_kinase_sf"/>
</dbReference>
<evidence type="ECO:0000259" key="1">
    <source>
        <dbReference type="PROSITE" id="PS50146"/>
    </source>
</evidence>
<evidence type="ECO:0000313" key="2">
    <source>
        <dbReference type="EMBL" id="MBY6218328.1"/>
    </source>
</evidence>
<dbReference type="Gene3D" id="3.40.50.10330">
    <property type="entry name" value="Probable inorganic polyphosphate/atp-NAD kinase, domain 1"/>
    <property type="match status" value="1"/>
</dbReference>
<dbReference type="EMBL" id="JAHVKP010000001">
    <property type="protein sequence ID" value="MBY6218328.1"/>
    <property type="molecule type" value="Genomic_DNA"/>
</dbReference>
<proteinExistence type="predicted"/>
<comment type="caution">
    <text evidence="2">The sequence shown here is derived from an EMBL/GenBank/DDBJ whole genome shotgun (WGS) entry which is preliminary data.</text>
</comment>
<dbReference type="Pfam" id="PF00781">
    <property type="entry name" value="DAGK_cat"/>
    <property type="match status" value="1"/>
</dbReference>
<dbReference type="RefSeq" id="WP_222405181.1">
    <property type="nucleotide sequence ID" value="NZ_JAHVKP010000001.1"/>
</dbReference>
<dbReference type="PROSITE" id="PS50146">
    <property type="entry name" value="DAGK"/>
    <property type="match status" value="1"/>
</dbReference>
<dbReference type="AlphaFoldDB" id="A0A9Q3S1M6"/>
<dbReference type="SUPFAM" id="SSF111331">
    <property type="entry name" value="NAD kinase/diacylglycerol kinase-like"/>
    <property type="match status" value="1"/>
</dbReference>
<dbReference type="InterPro" id="IPR001206">
    <property type="entry name" value="Diacylglycerol_kinase_cat_dom"/>
</dbReference>
<protein>
    <recommendedName>
        <fullName evidence="1">DAGKc domain-containing protein</fullName>
    </recommendedName>
</protein>
<dbReference type="InterPro" id="IPR017438">
    <property type="entry name" value="ATP-NAD_kinase_N"/>
</dbReference>
<dbReference type="Gene3D" id="2.60.200.40">
    <property type="match status" value="1"/>
</dbReference>